<feature type="domain" description="Peptidoglycan binding-like" evidence="1">
    <location>
        <begin position="138"/>
        <end position="196"/>
    </location>
</feature>
<evidence type="ECO:0000259" key="1">
    <source>
        <dbReference type="Pfam" id="PF01471"/>
    </source>
</evidence>
<organism evidence="2 3">
    <name type="scientific">Streptomyces tauricus</name>
    <dbReference type="NCBI Taxonomy" id="68274"/>
    <lineage>
        <taxon>Bacteria</taxon>
        <taxon>Bacillati</taxon>
        <taxon>Actinomycetota</taxon>
        <taxon>Actinomycetes</taxon>
        <taxon>Kitasatosporales</taxon>
        <taxon>Streptomycetaceae</taxon>
        <taxon>Streptomyces</taxon>
        <taxon>Streptomyces aurantiacus group</taxon>
    </lineage>
</organism>
<proteinExistence type="predicted"/>
<dbReference type="InterPro" id="IPR002477">
    <property type="entry name" value="Peptidoglycan-bd-like"/>
</dbReference>
<accession>A0ABZ1J6V5</accession>
<sequence length="211" mass="22616">MADGLAIGPFRFPDFRFPGFPISETTHEMSPVLQGQIPLSRSLCSGETMKRTTMRPVLTRTFVSAATVIGLATGSLAGATISSAASEPIAKPAASAQDVSVLAVKNLGLTVARAKNWQCFLTRSGYEPWEHNGLLGTDSWKAAQRMFNARGFNGGVRLEVDGIVGQYTIKALQRFLNSFGFGLAVDGVAGPRTTDAFWEFNGVPTQDPRCV</sequence>
<dbReference type="InterPro" id="IPR036365">
    <property type="entry name" value="PGBD-like_sf"/>
</dbReference>
<dbReference type="RefSeq" id="WP_328936484.1">
    <property type="nucleotide sequence ID" value="NZ_CP108133.1"/>
</dbReference>
<dbReference type="Proteomes" id="UP001432166">
    <property type="component" value="Chromosome"/>
</dbReference>
<name>A0ABZ1J6V5_9ACTN</name>
<protein>
    <submittedName>
        <fullName evidence="2">Peptidoglycan-binding protein</fullName>
    </submittedName>
</protein>
<dbReference type="InterPro" id="IPR036366">
    <property type="entry name" value="PGBDSf"/>
</dbReference>
<dbReference type="SUPFAM" id="SSF47090">
    <property type="entry name" value="PGBD-like"/>
    <property type="match status" value="1"/>
</dbReference>
<dbReference type="EMBL" id="CP108133">
    <property type="protein sequence ID" value="WTP47178.1"/>
    <property type="molecule type" value="Genomic_DNA"/>
</dbReference>
<keyword evidence="3" id="KW-1185">Reference proteome</keyword>
<dbReference type="Pfam" id="PF01471">
    <property type="entry name" value="PG_binding_1"/>
    <property type="match status" value="1"/>
</dbReference>
<evidence type="ECO:0000313" key="2">
    <source>
        <dbReference type="EMBL" id="WTP47178.1"/>
    </source>
</evidence>
<reference evidence="2" key="1">
    <citation type="submission" date="2022-10" db="EMBL/GenBank/DDBJ databases">
        <title>The complete genomes of actinobacterial strains from the NBC collection.</title>
        <authorList>
            <person name="Joergensen T.S."/>
            <person name="Alvarez Arevalo M."/>
            <person name="Sterndorff E.B."/>
            <person name="Faurdal D."/>
            <person name="Vuksanovic O."/>
            <person name="Mourched A.-S."/>
            <person name="Charusanti P."/>
            <person name="Shaw S."/>
            <person name="Blin K."/>
            <person name="Weber T."/>
        </authorList>
    </citation>
    <scope>NUCLEOTIDE SEQUENCE</scope>
    <source>
        <strain evidence="2">NBC_00189</strain>
    </source>
</reference>
<evidence type="ECO:0000313" key="3">
    <source>
        <dbReference type="Proteomes" id="UP001432166"/>
    </source>
</evidence>
<gene>
    <name evidence="2" type="ORF">OG288_01925</name>
</gene>
<dbReference type="Gene3D" id="1.10.101.10">
    <property type="entry name" value="PGBD-like superfamily/PGBD"/>
    <property type="match status" value="1"/>
</dbReference>